<accession>Q3Z7A8</accession>
<dbReference type="PATRIC" id="fig|243164.10.peg.1111"/>
<dbReference type="EMBL" id="CP000027">
    <property type="protein sequence ID" value="AAW39599.1"/>
    <property type="molecule type" value="Genomic_DNA"/>
</dbReference>
<name>Q3Z7A8_DEHM1</name>
<dbReference type="InParanoid" id="Q3Z7A8"/>
<dbReference type="Pfam" id="PF12697">
    <property type="entry name" value="Abhydrolase_6"/>
    <property type="match status" value="1"/>
</dbReference>
<evidence type="ECO:0000313" key="4">
    <source>
        <dbReference type="Proteomes" id="UP000008289"/>
    </source>
</evidence>
<evidence type="ECO:0000313" key="3">
    <source>
        <dbReference type="EMBL" id="AAW39599.1"/>
    </source>
</evidence>
<dbReference type="STRING" id="243164.DET1177"/>
<feature type="domain" description="AB hydrolase-1" evidence="2">
    <location>
        <begin position="55"/>
        <end position="247"/>
    </location>
</feature>
<protein>
    <recommendedName>
        <fullName evidence="2">AB hydrolase-1 domain-containing protein</fullName>
    </recommendedName>
</protein>
<dbReference type="InterPro" id="IPR029058">
    <property type="entry name" value="AB_hydrolase_fold"/>
</dbReference>
<reference evidence="3 4" key="1">
    <citation type="journal article" date="2005" name="Science">
        <title>Genome sequence of the PCE-dechlorinating bacterium Dehalococcoides ethenogenes.</title>
        <authorList>
            <person name="Seshadri R."/>
            <person name="Adrian L."/>
            <person name="Fouts D.E."/>
            <person name="Eisen J.A."/>
            <person name="Phillippy A.M."/>
            <person name="Methe B.A."/>
            <person name="Ward N.L."/>
            <person name="Nelson W.C."/>
            <person name="Deboy R.T."/>
            <person name="Khouri H.M."/>
            <person name="Kolonay J.F."/>
            <person name="Dodson R.J."/>
            <person name="Daugherty S.C."/>
            <person name="Brinkac L.M."/>
            <person name="Sullivan S.A."/>
            <person name="Madupu R."/>
            <person name="Nelson K.E."/>
            <person name="Kang K.H."/>
            <person name="Impraim M."/>
            <person name="Tran K."/>
            <person name="Robinson J.M."/>
            <person name="Forberger H.A."/>
            <person name="Fraser C.M."/>
            <person name="Zinder S.H."/>
            <person name="Heidelberg J.F."/>
        </authorList>
    </citation>
    <scope>NUCLEOTIDE SEQUENCE [LARGE SCALE GENOMIC DNA]</scope>
    <source>
        <strain evidence="4">ATCC BAA-2266 / KCTC 15142 / 195</strain>
    </source>
</reference>
<dbReference type="InterPro" id="IPR000073">
    <property type="entry name" value="AB_hydrolase_1"/>
</dbReference>
<dbReference type="Proteomes" id="UP000008289">
    <property type="component" value="Chromosome"/>
</dbReference>
<feature type="transmembrane region" description="Helical" evidence="1">
    <location>
        <begin position="69"/>
        <end position="92"/>
    </location>
</feature>
<keyword evidence="1" id="KW-0812">Transmembrane</keyword>
<keyword evidence="1" id="KW-0472">Membrane</keyword>
<evidence type="ECO:0000259" key="2">
    <source>
        <dbReference type="Pfam" id="PF12697"/>
    </source>
</evidence>
<evidence type="ECO:0000256" key="1">
    <source>
        <dbReference type="SAM" id="Phobius"/>
    </source>
</evidence>
<proteinExistence type="predicted"/>
<dbReference type="PANTHER" id="PTHR43798">
    <property type="entry name" value="MONOACYLGLYCEROL LIPASE"/>
    <property type="match status" value="1"/>
</dbReference>
<dbReference type="SUPFAM" id="SSF53474">
    <property type="entry name" value="alpha/beta-Hydrolases"/>
    <property type="match status" value="1"/>
</dbReference>
<gene>
    <name evidence="3" type="ordered locus">DET1177</name>
</gene>
<dbReference type="InterPro" id="IPR050266">
    <property type="entry name" value="AB_hydrolase_sf"/>
</dbReference>
<dbReference type="eggNOG" id="COG0596">
    <property type="taxonomic scope" value="Bacteria"/>
</dbReference>
<sequence length="268" mass="29667">MTDRVVLHGKPPYTLMFLHGGPGAGGELAHLAEDISPIKGVIEPRLYSLSIKEQIDYLRDIARTGQQKVVLLGYSWGAWLGIMLAAACPQYISKLILVSCPPFCQAEANGIADIRLGRLNTEQKSRLTALNRLLAEADNTAVADGAMTEIGELFLQADTYSSLNLPDTAAECSYQTYKSVWQEALALRQGNKFAGYLALLKCPVVAIHGDYDSHPAKPVFEYLGDNLTGFSSVLLRRCGHCPWHEQYARQEFMAVLKQEIWYYSHTGN</sequence>
<dbReference type="HOGENOM" id="CLU_1068947_0_0_0"/>
<dbReference type="KEGG" id="det:DET1177"/>
<keyword evidence="1" id="KW-1133">Transmembrane helix</keyword>
<organism evidence="3 4">
    <name type="scientific">Dehalococcoides mccartyi (strain ATCC BAA-2266 / KCTC 15142 / 195)</name>
    <name type="common">Dehalococcoides ethenogenes (strain 195)</name>
    <dbReference type="NCBI Taxonomy" id="243164"/>
    <lineage>
        <taxon>Bacteria</taxon>
        <taxon>Bacillati</taxon>
        <taxon>Chloroflexota</taxon>
        <taxon>Dehalococcoidia</taxon>
        <taxon>Dehalococcoidales</taxon>
        <taxon>Dehalococcoidaceae</taxon>
        <taxon>Dehalococcoides</taxon>
    </lineage>
</organism>
<keyword evidence="4" id="KW-1185">Reference proteome</keyword>
<dbReference type="Gene3D" id="3.40.50.1820">
    <property type="entry name" value="alpha/beta hydrolase"/>
    <property type="match status" value="1"/>
</dbReference>
<dbReference type="AlphaFoldDB" id="Q3Z7A8"/>